<dbReference type="SUPFAM" id="SSF53474">
    <property type="entry name" value="alpha/beta-Hydrolases"/>
    <property type="match status" value="1"/>
</dbReference>
<evidence type="ECO:0000256" key="2">
    <source>
        <dbReference type="SAM" id="MobiDB-lite"/>
    </source>
</evidence>
<comment type="caution">
    <text evidence="4">The sequence shown here is derived from an EMBL/GenBank/DDBJ whole genome shotgun (WGS) entry which is preliminary data.</text>
</comment>
<proteinExistence type="predicted"/>
<evidence type="ECO:0000313" key="4">
    <source>
        <dbReference type="EMBL" id="MFC0407597.1"/>
    </source>
</evidence>
<dbReference type="Proteomes" id="UP001589865">
    <property type="component" value="Unassembled WGS sequence"/>
</dbReference>
<feature type="compositionally biased region" description="Low complexity" evidence="2">
    <location>
        <begin position="19"/>
        <end position="34"/>
    </location>
</feature>
<dbReference type="InterPro" id="IPR029058">
    <property type="entry name" value="AB_hydrolase_fold"/>
</dbReference>
<dbReference type="InterPro" id="IPR013094">
    <property type="entry name" value="AB_hydrolase_3"/>
</dbReference>
<dbReference type="RefSeq" id="WP_377043310.1">
    <property type="nucleotide sequence ID" value="NZ_JBHLUN010000003.1"/>
</dbReference>
<reference evidence="4 5" key="1">
    <citation type="submission" date="2024-09" db="EMBL/GenBank/DDBJ databases">
        <authorList>
            <person name="Sun Q."/>
            <person name="Mori K."/>
        </authorList>
    </citation>
    <scope>NUCLEOTIDE SEQUENCE [LARGE SCALE GENOMIC DNA]</scope>
    <source>
        <strain evidence="4 5">TBRC 5777</strain>
    </source>
</reference>
<dbReference type="InterPro" id="IPR050300">
    <property type="entry name" value="GDXG_lipolytic_enzyme"/>
</dbReference>
<name>A0ABV6JQL4_9PROT</name>
<feature type="domain" description="Alpha/beta hydrolase fold-3" evidence="3">
    <location>
        <begin position="128"/>
        <end position="346"/>
    </location>
</feature>
<dbReference type="Pfam" id="PF07859">
    <property type="entry name" value="Abhydrolase_3"/>
    <property type="match status" value="1"/>
</dbReference>
<dbReference type="GO" id="GO:0016787">
    <property type="term" value="F:hydrolase activity"/>
    <property type="evidence" value="ECO:0007669"/>
    <property type="project" value="UniProtKB-KW"/>
</dbReference>
<accession>A0ABV6JQL4</accession>
<evidence type="ECO:0000313" key="5">
    <source>
        <dbReference type="Proteomes" id="UP001589865"/>
    </source>
</evidence>
<evidence type="ECO:0000259" key="3">
    <source>
        <dbReference type="Pfam" id="PF07859"/>
    </source>
</evidence>
<protein>
    <submittedName>
        <fullName evidence="4">Alpha/beta hydrolase</fullName>
    </submittedName>
</protein>
<organism evidence="4 5">
    <name type="scientific">Roseomonas elaeocarpi</name>
    <dbReference type="NCBI Taxonomy" id="907779"/>
    <lineage>
        <taxon>Bacteria</taxon>
        <taxon>Pseudomonadati</taxon>
        <taxon>Pseudomonadota</taxon>
        <taxon>Alphaproteobacteria</taxon>
        <taxon>Acetobacterales</taxon>
        <taxon>Roseomonadaceae</taxon>
        <taxon>Roseomonas</taxon>
    </lineage>
</organism>
<dbReference type="EMBL" id="JBHLUN010000003">
    <property type="protein sequence ID" value="MFC0407597.1"/>
    <property type="molecule type" value="Genomic_DNA"/>
</dbReference>
<dbReference type="Gene3D" id="3.40.50.1820">
    <property type="entry name" value="alpha/beta hydrolase"/>
    <property type="match status" value="1"/>
</dbReference>
<dbReference type="PANTHER" id="PTHR48081">
    <property type="entry name" value="AB HYDROLASE SUPERFAMILY PROTEIN C4A8.06C"/>
    <property type="match status" value="1"/>
</dbReference>
<sequence>MPPAKAMAGVIQPADDAEVAAPPSAPAATRPAAAGQPARAFELPVFDAEDLSDLRAMNARLDRFPRFRVRGQWEADLIQALLRGSQLLSSLRYPRGRIVAENRMVRWRDRSARVRIIRPSGACQGLYLDIHGGAWAVGNAEMDDPVNAAIARDCGLATVSIDYRLAGRHPLEEVFRDCETAAGWALDEGLAELAPTPAQGETVRGATEPTVFIGGESAGAHLAVTTLLRLRDAGQDLTPVRGAVLFYGAFDLGGSAGLLAAPPGTLVLHHRAAEALHQLLPGLSVEERRAARYSPLFAPLHGLPPALFLVGEADPLREESVEMCRRWRDAGNPAALLRVPEAPHAFNRFPSRVAYKANAAVRAWINAGAAVPGRDQPGGDQAGA</sequence>
<keyword evidence="5" id="KW-1185">Reference proteome</keyword>
<gene>
    <name evidence="4" type="ORF">ACFFGY_05010</name>
</gene>
<evidence type="ECO:0000256" key="1">
    <source>
        <dbReference type="ARBA" id="ARBA00022801"/>
    </source>
</evidence>
<keyword evidence="1 4" id="KW-0378">Hydrolase</keyword>
<feature type="region of interest" description="Disordered" evidence="2">
    <location>
        <begin position="1"/>
        <end position="34"/>
    </location>
</feature>